<name>A0A655AVS7_MYCTX</name>
<reference evidence="3 4" key="2">
    <citation type="submission" date="2015-03" db="EMBL/GenBank/DDBJ databases">
        <authorList>
            <consortium name="Pathogen Informatics"/>
        </authorList>
    </citation>
    <scope>NUCLEOTIDE SEQUENCE [LARGE SCALE GENOMIC DNA]</scope>
    <source>
        <strain evidence="1 4">Bir 187</strain>
        <strain evidence="3">N09902308</strain>
    </source>
</reference>
<organism evidence="1 4">
    <name type="scientific">Mycobacterium tuberculosis</name>
    <dbReference type="NCBI Taxonomy" id="1773"/>
    <lineage>
        <taxon>Bacteria</taxon>
        <taxon>Bacillati</taxon>
        <taxon>Actinomycetota</taxon>
        <taxon>Actinomycetes</taxon>
        <taxon>Mycobacteriales</taxon>
        <taxon>Mycobacteriaceae</taxon>
        <taxon>Mycobacterium</taxon>
        <taxon>Mycobacterium tuberculosis complex</taxon>
    </lineage>
</organism>
<dbReference type="Pfam" id="PF13561">
    <property type="entry name" value="adh_short_C2"/>
    <property type="match status" value="1"/>
</dbReference>
<dbReference type="GO" id="GO:0016491">
    <property type="term" value="F:oxidoreductase activity"/>
    <property type="evidence" value="ECO:0007669"/>
    <property type="project" value="UniProtKB-KW"/>
</dbReference>
<dbReference type="AlphaFoldDB" id="A0A655AVS7"/>
<dbReference type="EMBL" id="CSBK01003258">
    <property type="protein sequence ID" value="CPA74705.1"/>
    <property type="molecule type" value="Genomic_DNA"/>
</dbReference>
<proteinExistence type="predicted"/>
<dbReference type="InterPro" id="IPR036291">
    <property type="entry name" value="NAD(P)-bd_dom_sf"/>
</dbReference>
<reference evidence="2" key="1">
    <citation type="submission" date="2015-03" db="EMBL/GenBank/DDBJ databases">
        <authorList>
            <consortium name="Pathogen Informatics"/>
            <person name="Murphy D."/>
        </authorList>
    </citation>
    <scope>NUCLEOTIDE SEQUENCE</scope>
    <source>
        <strain evidence="2">N09902308</strain>
    </source>
</reference>
<evidence type="ECO:0000313" key="1">
    <source>
        <dbReference type="EMBL" id="CKU33600.1"/>
    </source>
</evidence>
<accession>A0A655AVS7</accession>
<dbReference type="Gene3D" id="3.40.50.720">
    <property type="entry name" value="NAD(P)-binding Rossmann-like Domain"/>
    <property type="match status" value="1"/>
</dbReference>
<keyword evidence="1" id="KW-0560">Oxidoreductase</keyword>
<evidence type="ECO:0000313" key="3">
    <source>
        <dbReference type="Proteomes" id="UP000039021"/>
    </source>
</evidence>
<dbReference type="Proteomes" id="UP000039021">
    <property type="component" value="Unassembled WGS sequence"/>
</dbReference>
<dbReference type="EMBL" id="CNFU01002453">
    <property type="protein sequence ID" value="CKU33600.1"/>
    <property type="molecule type" value="Genomic_DNA"/>
</dbReference>
<dbReference type="EC" id="1.-.-.-" evidence="1"/>
<dbReference type="Proteomes" id="UP000049023">
    <property type="component" value="Unassembled WGS sequence"/>
</dbReference>
<gene>
    <name evidence="2" type="ORF">ERS007739_04808</name>
    <name evidence="1" type="ORF">ERS027661_05002</name>
</gene>
<dbReference type="InterPro" id="IPR002347">
    <property type="entry name" value="SDR_fam"/>
</dbReference>
<evidence type="ECO:0000313" key="4">
    <source>
        <dbReference type="Proteomes" id="UP000049023"/>
    </source>
</evidence>
<evidence type="ECO:0000313" key="2">
    <source>
        <dbReference type="EMBL" id="CPA74705.1"/>
    </source>
</evidence>
<protein>
    <submittedName>
        <fullName evidence="1">Short-chain dehydrogenase/reductase</fullName>
        <ecNumber evidence="1">1.-.-.-</ecNumber>
    </submittedName>
</protein>
<sequence>MIARLQGRMAAPEEMAGIVVFLLSDDASMITGTTQIADGGTIAALW</sequence>
<dbReference type="SUPFAM" id="SSF51735">
    <property type="entry name" value="NAD(P)-binding Rossmann-fold domains"/>
    <property type="match status" value="1"/>
</dbReference>